<comment type="similarity">
    <text evidence="9 10 11">Belongs to the MurJ/MviN family.</text>
</comment>
<feature type="transmembrane region" description="Helical" evidence="10">
    <location>
        <begin position="409"/>
        <end position="427"/>
    </location>
</feature>
<dbReference type="PIRSF" id="PIRSF002869">
    <property type="entry name" value="MviN"/>
    <property type="match status" value="1"/>
</dbReference>
<keyword evidence="4 10" id="KW-0133">Cell shape</keyword>
<evidence type="ECO:0000313" key="12">
    <source>
        <dbReference type="EMBL" id="MFC3152172.1"/>
    </source>
</evidence>
<dbReference type="EMBL" id="JBHRSZ010000006">
    <property type="protein sequence ID" value="MFC3152172.1"/>
    <property type="molecule type" value="Genomic_DNA"/>
</dbReference>
<feature type="transmembrane region" description="Helical" evidence="10">
    <location>
        <begin position="211"/>
        <end position="231"/>
    </location>
</feature>
<sequence>MSGKENPNSGASEAKKGDVKVSRPGLLKSSAVVAVMTMLSRVLGLVRDVVVAIFFGASAGADAFFVAFKIPNFFRRLFAEGAFSQAFVPVLTEYQQKKSHELVQDLVNHVAGILGGVLLLVTFVGVLATPLLAMLFAPGFVGDDYKYQLTVEMLRFTFPYLMLVSLTAFAGGILNSYGRFAVPAFTPVLLNLSLIASAVLMAPYLETPVMALAYGVLIAGIVQLLFQLPFLGGLGLFPSPKYRKNHEGVKQIVTLMIPALFGVSVSQINLLLDTVLASFLQTGSVAWLYYSDRLTELPLGVFGIAIATVILPSLSRKHTNDDGKAFAQTLDWAVRMVLLIGAPAMLALIVLAEPLISTLFFHGALKESDIPMISASLRAYALGLLAFMLIKVLAPGFFSRQDTKTPVKIAIRAMVANMVLNLMLVWHLDHVGLALATALSSWMNAIWLYLALRKESVFQWQPGLVSYLIKLVVSCVVMVGCLLMLAPESQVWLVGDVLTRVLWLASLVVVGAVSYFVMLFLFGFRPRHFKSTS</sequence>
<evidence type="ECO:0000256" key="8">
    <source>
        <dbReference type="ARBA" id="ARBA00060041"/>
    </source>
</evidence>
<name>A0ABV7HLD7_9GAMM</name>
<evidence type="ECO:0000256" key="7">
    <source>
        <dbReference type="ARBA" id="ARBA00023136"/>
    </source>
</evidence>
<keyword evidence="6 10" id="KW-1133">Transmembrane helix</keyword>
<evidence type="ECO:0000256" key="4">
    <source>
        <dbReference type="ARBA" id="ARBA00022960"/>
    </source>
</evidence>
<dbReference type="CDD" id="cd13123">
    <property type="entry name" value="MATE_MurJ_like"/>
    <property type="match status" value="1"/>
</dbReference>
<keyword evidence="10 11" id="KW-0813">Transport</keyword>
<accession>A0ABV7HLD7</accession>
<feature type="transmembrane region" description="Helical" evidence="10">
    <location>
        <begin position="106"/>
        <end position="137"/>
    </location>
</feature>
<feature type="transmembrane region" description="Helical" evidence="10">
    <location>
        <begin position="433"/>
        <end position="452"/>
    </location>
</feature>
<feature type="transmembrane region" description="Helical" evidence="10">
    <location>
        <begin position="157"/>
        <end position="177"/>
    </location>
</feature>
<feature type="transmembrane region" description="Helical" evidence="10">
    <location>
        <begin position="297"/>
        <end position="315"/>
    </location>
</feature>
<evidence type="ECO:0000256" key="1">
    <source>
        <dbReference type="ARBA" id="ARBA00004651"/>
    </source>
</evidence>
<keyword evidence="2 10" id="KW-1003">Cell membrane</keyword>
<evidence type="ECO:0000256" key="3">
    <source>
        <dbReference type="ARBA" id="ARBA00022692"/>
    </source>
</evidence>
<dbReference type="InterPro" id="IPR051050">
    <property type="entry name" value="Lipid_II_flippase_MurJ/MviN"/>
</dbReference>
<organism evidence="12 13">
    <name type="scientific">Litoribrevibacter euphylliae</name>
    <dbReference type="NCBI Taxonomy" id="1834034"/>
    <lineage>
        <taxon>Bacteria</taxon>
        <taxon>Pseudomonadati</taxon>
        <taxon>Pseudomonadota</taxon>
        <taxon>Gammaproteobacteria</taxon>
        <taxon>Oceanospirillales</taxon>
        <taxon>Oceanospirillaceae</taxon>
        <taxon>Litoribrevibacter</taxon>
    </lineage>
</organism>
<evidence type="ECO:0000256" key="9">
    <source>
        <dbReference type="ARBA" id="ARBA00061532"/>
    </source>
</evidence>
<feature type="transmembrane region" description="Helical" evidence="10">
    <location>
        <begin position="377"/>
        <end position="397"/>
    </location>
</feature>
<dbReference type="PANTHER" id="PTHR47019">
    <property type="entry name" value="LIPID II FLIPPASE MURJ"/>
    <property type="match status" value="1"/>
</dbReference>
<feature type="transmembrane region" description="Helical" evidence="10">
    <location>
        <begin position="336"/>
        <end position="357"/>
    </location>
</feature>
<dbReference type="InterPro" id="IPR004268">
    <property type="entry name" value="MurJ"/>
</dbReference>
<keyword evidence="5 10" id="KW-0573">Peptidoglycan synthesis</keyword>
<gene>
    <name evidence="10 12" type="primary">murJ</name>
    <name evidence="12" type="ORF">ACFOEK_14135</name>
</gene>
<evidence type="ECO:0000256" key="6">
    <source>
        <dbReference type="ARBA" id="ARBA00022989"/>
    </source>
</evidence>
<evidence type="ECO:0000256" key="11">
    <source>
        <dbReference type="PIRNR" id="PIRNR002869"/>
    </source>
</evidence>
<comment type="caution">
    <text evidence="12">The sequence shown here is derived from an EMBL/GenBank/DDBJ whole genome shotgun (WGS) entry which is preliminary data.</text>
</comment>
<evidence type="ECO:0000313" key="13">
    <source>
        <dbReference type="Proteomes" id="UP001595476"/>
    </source>
</evidence>
<dbReference type="HAMAP" id="MF_02078">
    <property type="entry name" value="MurJ_MviN"/>
    <property type="match status" value="1"/>
</dbReference>
<feature type="transmembrane region" description="Helical" evidence="10">
    <location>
        <begin position="501"/>
        <end position="524"/>
    </location>
</feature>
<evidence type="ECO:0000256" key="5">
    <source>
        <dbReference type="ARBA" id="ARBA00022984"/>
    </source>
</evidence>
<evidence type="ECO:0000256" key="10">
    <source>
        <dbReference type="HAMAP-Rule" id="MF_02078"/>
    </source>
</evidence>
<evidence type="ECO:0000256" key="2">
    <source>
        <dbReference type="ARBA" id="ARBA00022475"/>
    </source>
</evidence>
<keyword evidence="3 10" id="KW-0812">Transmembrane</keyword>
<protein>
    <recommendedName>
        <fullName evidence="10">Probable lipid II flippase MurJ</fullName>
    </recommendedName>
</protein>
<keyword evidence="13" id="KW-1185">Reference proteome</keyword>
<feature type="transmembrane region" description="Helical" evidence="10">
    <location>
        <begin position="184"/>
        <end position="205"/>
    </location>
</feature>
<keyword evidence="7 10" id="KW-0472">Membrane</keyword>
<reference evidence="13" key="1">
    <citation type="journal article" date="2019" name="Int. J. Syst. Evol. Microbiol.">
        <title>The Global Catalogue of Microorganisms (GCM) 10K type strain sequencing project: providing services to taxonomists for standard genome sequencing and annotation.</title>
        <authorList>
            <consortium name="The Broad Institute Genomics Platform"/>
            <consortium name="The Broad Institute Genome Sequencing Center for Infectious Disease"/>
            <person name="Wu L."/>
            <person name="Ma J."/>
        </authorList>
    </citation>
    <scope>NUCLEOTIDE SEQUENCE [LARGE SCALE GENOMIC DNA]</scope>
    <source>
        <strain evidence="13">KCTC 52438</strain>
    </source>
</reference>
<comment type="function">
    <text evidence="8 10 11">Involved in peptidoglycan biosynthesis. Transports lipid-linked peptidoglycan precursors from the inner to the outer leaflet of the cytoplasmic membrane.</text>
</comment>
<comment type="subcellular location">
    <subcellularLocation>
        <location evidence="10">Cell inner membrane</location>
        <topology evidence="10">Multi-pass membrane protein</topology>
    </subcellularLocation>
    <subcellularLocation>
        <location evidence="1">Cell membrane</location>
        <topology evidence="1">Multi-pass membrane protein</topology>
    </subcellularLocation>
</comment>
<comment type="pathway">
    <text evidence="10">Cell wall biogenesis; peptidoglycan biosynthesis.</text>
</comment>
<keyword evidence="10" id="KW-0997">Cell inner membrane</keyword>
<dbReference type="Proteomes" id="UP001595476">
    <property type="component" value="Unassembled WGS sequence"/>
</dbReference>
<dbReference type="NCBIfam" id="TIGR01695">
    <property type="entry name" value="murJ_mviN"/>
    <property type="match status" value="1"/>
</dbReference>
<keyword evidence="10 11" id="KW-0961">Cell wall biogenesis/degradation</keyword>
<feature type="transmembrane region" description="Helical" evidence="10">
    <location>
        <begin position="49"/>
        <end position="68"/>
    </location>
</feature>
<dbReference type="PANTHER" id="PTHR47019:SF1">
    <property type="entry name" value="LIPID II FLIPPASE MURJ"/>
    <property type="match status" value="1"/>
</dbReference>
<feature type="transmembrane region" description="Helical" evidence="10">
    <location>
        <begin position="252"/>
        <end position="272"/>
    </location>
</feature>
<dbReference type="Pfam" id="PF03023">
    <property type="entry name" value="MurJ"/>
    <property type="match status" value="1"/>
</dbReference>
<dbReference type="RefSeq" id="WP_386722038.1">
    <property type="nucleotide sequence ID" value="NZ_JBHRSZ010000006.1"/>
</dbReference>
<feature type="transmembrane region" description="Helical" evidence="10">
    <location>
        <begin position="464"/>
        <end position="486"/>
    </location>
</feature>
<dbReference type="PRINTS" id="PR01806">
    <property type="entry name" value="VIRFACTRMVIN"/>
</dbReference>
<proteinExistence type="inferred from homology"/>